<organism evidence="2 3">
    <name type="scientific">Streptomyces aidingensis</name>
    <dbReference type="NCBI Taxonomy" id="910347"/>
    <lineage>
        <taxon>Bacteria</taxon>
        <taxon>Bacillati</taxon>
        <taxon>Actinomycetota</taxon>
        <taxon>Actinomycetes</taxon>
        <taxon>Kitasatosporales</taxon>
        <taxon>Streptomycetaceae</taxon>
        <taxon>Streptomyces</taxon>
    </lineage>
</organism>
<feature type="transmembrane region" description="Helical" evidence="1">
    <location>
        <begin position="100"/>
        <end position="119"/>
    </location>
</feature>
<keyword evidence="1" id="KW-1133">Transmembrane helix</keyword>
<gene>
    <name evidence="2" type="ORF">SAMN05421773_11014</name>
</gene>
<feature type="transmembrane region" description="Helical" evidence="1">
    <location>
        <begin position="131"/>
        <end position="155"/>
    </location>
</feature>
<reference evidence="2 3" key="1">
    <citation type="submission" date="2016-10" db="EMBL/GenBank/DDBJ databases">
        <authorList>
            <person name="de Groot N.N."/>
        </authorList>
    </citation>
    <scope>NUCLEOTIDE SEQUENCE [LARGE SCALE GENOMIC DNA]</scope>
    <source>
        <strain evidence="2 3">CGMCC 4.5739</strain>
    </source>
</reference>
<feature type="transmembrane region" description="Helical" evidence="1">
    <location>
        <begin position="6"/>
        <end position="29"/>
    </location>
</feature>
<evidence type="ECO:0000256" key="1">
    <source>
        <dbReference type="SAM" id="Phobius"/>
    </source>
</evidence>
<dbReference type="EMBL" id="FOLM01000010">
    <property type="protein sequence ID" value="SFD12523.1"/>
    <property type="molecule type" value="Genomic_DNA"/>
</dbReference>
<dbReference type="AlphaFoldDB" id="A0A1I1PZV5"/>
<dbReference type="Proteomes" id="UP000199207">
    <property type="component" value="Unassembled WGS sequence"/>
</dbReference>
<keyword evidence="1" id="KW-0812">Transmembrane</keyword>
<protein>
    <submittedName>
        <fullName evidence="2">Uncharacterized protein</fullName>
    </submittedName>
</protein>
<sequence>MDFTTRAVGLGGVTIGLCILAWTLTAWWMRDKHKPAAIAPYLLSACYGILIVLSTGGLLGAVAGVALWGGNTAGAAALEYGVGGTAPDVTRSSPLTLTPGGHVLVLLATVVLAGIWKFSGKLRGRRVPAGIITGICLGLSGGIAGWAAVVLAPAVNIPGDLIAGLL</sequence>
<proteinExistence type="predicted"/>
<evidence type="ECO:0000313" key="3">
    <source>
        <dbReference type="Proteomes" id="UP000199207"/>
    </source>
</evidence>
<keyword evidence="3" id="KW-1185">Reference proteome</keyword>
<name>A0A1I1PZV5_9ACTN</name>
<feature type="transmembrane region" description="Helical" evidence="1">
    <location>
        <begin position="41"/>
        <end position="68"/>
    </location>
</feature>
<keyword evidence="1" id="KW-0472">Membrane</keyword>
<evidence type="ECO:0000313" key="2">
    <source>
        <dbReference type="EMBL" id="SFD12523.1"/>
    </source>
</evidence>
<accession>A0A1I1PZV5</accession>
<dbReference type="STRING" id="910347.SAMN05421773_11014"/>
<dbReference type="OrthoDB" id="4234602at2"/>
<dbReference type="RefSeq" id="WP_093839863.1">
    <property type="nucleotide sequence ID" value="NZ_FOLM01000010.1"/>
</dbReference>